<dbReference type="InterPro" id="IPR025745">
    <property type="entry name" value="Mrr-like_N_dom"/>
</dbReference>
<dbReference type="SUPFAM" id="SSF52980">
    <property type="entry name" value="Restriction endonuclease-like"/>
    <property type="match status" value="1"/>
</dbReference>
<feature type="domain" description="Restriction endonuclease type IV Mrr" evidence="1">
    <location>
        <begin position="154"/>
        <end position="268"/>
    </location>
</feature>
<dbReference type="InterPro" id="IPR011335">
    <property type="entry name" value="Restrct_endonuc-II-like"/>
</dbReference>
<dbReference type="EC" id="3.1.21.-" evidence="3"/>
<keyword evidence="3" id="KW-0255">Endonuclease</keyword>
<organism evidence="3 4">
    <name type="scientific">Candidatus Iainarchaeum sp</name>
    <dbReference type="NCBI Taxonomy" id="3101447"/>
    <lineage>
        <taxon>Archaea</taxon>
        <taxon>Candidatus Iainarchaeota</taxon>
        <taxon>Candidatus Iainarchaeia</taxon>
        <taxon>Candidatus Iainarchaeales</taxon>
        <taxon>Candidatus Iainarchaeaceae</taxon>
        <taxon>Candidatus Iainarchaeum</taxon>
    </lineage>
</organism>
<dbReference type="InterPro" id="IPR007560">
    <property type="entry name" value="Restrct_endonuc_IV_Mrr"/>
</dbReference>
<evidence type="ECO:0000313" key="3">
    <source>
        <dbReference type="EMBL" id="MBS3059596.1"/>
    </source>
</evidence>
<keyword evidence="3" id="KW-0378">Hydrolase</keyword>
<reference evidence="3" key="1">
    <citation type="submission" date="2021-03" db="EMBL/GenBank/DDBJ databases">
        <authorList>
            <person name="Jaffe A."/>
        </authorList>
    </citation>
    <scope>NUCLEOTIDE SEQUENCE</scope>
    <source>
        <strain evidence="3">RIFCSPHIGHO2_01_FULL_GW2011_AR10_43_9</strain>
    </source>
</reference>
<dbReference type="GO" id="GO:0003677">
    <property type="term" value="F:DNA binding"/>
    <property type="evidence" value="ECO:0007669"/>
    <property type="project" value="InterPro"/>
</dbReference>
<evidence type="ECO:0000313" key="4">
    <source>
        <dbReference type="Proteomes" id="UP000683213"/>
    </source>
</evidence>
<name>A0A8T4L9H3_9ARCH</name>
<dbReference type="Proteomes" id="UP000683213">
    <property type="component" value="Unassembled WGS sequence"/>
</dbReference>
<accession>A0A8T4L9H3</accession>
<feature type="domain" description="Restriction system protein Mrr-like N-terminal" evidence="2">
    <location>
        <begin position="11"/>
        <end position="91"/>
    </location>
</feature>
<dbReference type="InterPro" id="IPR011856">
    <property type="entry name" value="tRNA_endonuc-like_dom_sf"/>
</dbReference>
<dbReference type="GO" id="GO:0015666">
    <property type="term" value="F:restriction endodeoxyribonuclease activity"/>
    <property type="evidence" value="ECO:0007669"/>
    <property type="project" value="TreeGrafter"/>
</dbReference>
<dbReference type="Gene3D" id="3.40.1350.10">
    <property type="match status" value="1"/>
</dbReference>
<dbReference type="AlphaFoldDB" id="A0A8T4L9H3"/>
<dbReference type="GO" id="GO:0009307">
    <property type="term" value="P:DNA restriction-modification system"/>
    <property type="evidence" value="ECO:0007669"/>
    <property type="project" value="InterPro"/>
</dbReference>
<dbReference type="Pfam" id="PF04471">
    <property type="entry name" value="Mrr_cat"/>
    <property type="match status" value="1"/>
</dbReference>
<sequence>MALPIQTNVELPLLKVISDGGGELYMLKAVELVTAYFKEITTEDLAATMDSGINKWRNWVQWARQKLIAKEELDGSTRGIWKIKDKGKARLDAEWASWTPRYSRMEVSSSSSLGPDTSQSHQMKTTELNPLEKIEISRKEIVETISEEILAILLKLEPNLFENLIGVLLLNMGYGSIKITGRSGDGGIDGECSIDQLGLYKIHFQAKRWLNSSVPSKEIRDLLGAIQTQRGEYGIFITTSTFSKDALETAKKSGKIKAIDGKQLVALMIKYGLGIKSIPLSIPKIDYDFFEGFGV</sequence>
<dbReference type="PANTHER" id="PTHR30015">
    <property type="entry name" value="MRR RESTRICTION SYSTEM PROTEIN"/>
    <property type="match status" value="1"/>
</dbReference>
<dbReference type="Pfam" id="PF14338">
    <property type="entry name" value="Mrr_N"/>
    <property type="match status" value="1"/>
</dbReference>
<proteinExistence type="predicted"/>
<dbReference type="PANTHER" id="PTHR30015:SF7">
    <property type="entry name" value="TYPE IV METHYL-DIRECTED RESTRICTION ENZYME ECOKMRR"/>
    <property type="match status" value="1"/>
</dbReference>
<keyword evidence="3" id="KW-0540">Nuclease</keyword>
<dbReference type="InterPro" id="IPR052906">
    <property type="entry name" value="Type_IV_Methyl-Rstrct_Enzyme"/>
</dbReference>
<dbReference type="EMBL" id="JAGVWF010000059">
    <property type="protein sequence ID" value="MBS3059596.1"/>
    <property type="molecule type" value="Genomic_DNA"/>
</dbReference>
<reference evidence="3" key="2">
    <citation type="submission" date="2021-05" db="EMBL/GenBank/DDBJ databases">
        <title>Protein family content uncovers lineage relationships and bacterial pathway maintenance mechanisms in DPANN archaea.</title>
        <authorList>
            <person name="Castelle C.J."/>
            <person name="Meheust R."/>
            <person name="Jaffe A.L."/>
            <person name="Seitz K."/>
            <person name="Gong X."/>
            <person name="Baker B.J."/>
            <person name="Banfield J.F."/>
        </authorList>
    </citation>
    <scope>NUCLEOTIDE SEQUENCE</scope>
    <source>
        <strain evidence="3">RIFCSPHIGHO2_01_FULL_GW2011_AR10_43_9</strain>
    </source>
</reference>
<comment type="caution">
    <text evidence="3">The sequence shown here is derived from an EMBL/GenBank/DDBJ whole genome shotgun (WGS) entry which is preliminary data.</text>
</comment>
<protein>
    <submittedName>
        <fullName evidence="3">Restriction endonuclease</fullName>
        <ecNumber evidence="3">3.1.21.-</ecNumber>
    </submittedName>
</protein>
<evidence type="ECO:0000259" key="2">
    <source>
        <dbReference type="Pfam" id="PF14338"/>
    </source>
</evidence>
<evidence type="ECO:0000259" key="1">
    <source>
        <dbReference type="Pfam" id="PF04471"/>
    </source>
</evidence>
<gene>
    <name evidence="3" type="ORF">J4224_04195</name>
</gene>